<keyword evidence="5" id="KW-0808">Transferase</keyword>
<dbReference type="InterPro" id="IPR003362">
    <property type="entry name" value="Bact_transf"/>
</dbReference>
<evidence type="ECO:0000259" key="4">
    <source>
        <dbReference type="Pfam" id="PF02397"/>
    </source>
</evidence>
<feature type="transmembrane region" description="Helical" evidence="3">
    <location>
        <begin position="197"/>
        <end position="218"/>
    </location>
</feature>
<name>A0A5B1CHM2_9BACT</name>
<evidence type="ECO:0000256" key="3">
    <source>
        <dbReference type="SAM" id="Phobius"/>
    </source>
</evidence>
<comment type="caution">
    <text evidence="5">The sequence shown here is derived from an EMBL/GenBank/DDBJ whole genome shotgun (WGS) entry which is preliminary data.</text>
</comment>
<dbReference type="EMBL" id="VRLW01000001">
    <property type="protein sequence ID" value="KAA1259711.1"/>
    <property type="molecule type" value="Genomic_DNA"/>
</dbReference>
<keyword evidence="3" id="KW-1133">Transmembrane helix</keyword>
<dbReference type="PANTHER" id="PTHR30576">
    <property type="entry name" value="COLANIC BIOSYNTHESIS UDP-GLUCOSE LIPID CARRIER TRANSFERASE"/>
    <property type="match status" value="1"/>
</dbReference>
<dbReference type="Proteomes" id="UP000322699">
    <property type="component" value="Unassembled WGS sequence"/>
</dbReference>
<protein>
    <submittedName>
        <fullName evidence="5">Putative sugar transferase EpsL</fullName>
        <ecNumber evidence="5">2.-.-.-</ecNumber>
    </submittedName>
</protein>
<keyword evidence="6" id="KW-1185">Reference proteome</keyword>
<feature type="region of interest" description="Disordered" evidence="2">
    <location>
        <begin position="126"/>
        <end position="161"/>
    </location>
</feature>
<keyword evidence="3" id="KW-0472">Membrane</keyword>
<evidence type="ECO:0000256" key="1">
    <source>
        <dbReference type="ARBA" id="ARBA00006464"/>
    </source>
</evidence>
<evidence type="ECO:0000313" key="5">
    <source>
        <dbReference type="EMBL" id="KAA1259711.1"/>
    </source>
</evidence>
<feature type="domain" description="Bacterial sugar transferase" evidence="4">
    <location>
        <begin position="192"/>
        <end position="377"/>
    </location>
</feature>
<proteinExistence type="inferred from homology"/>
<dbReference type="GO" id="GO:0016780">
    <property type="term" value="F:phosphotransferase activity, for other substituted phosphate groups"/>
    <property type="evidence" value="ECO:0007669"/>
    <property type="project" value="TreeGrafter"/>
</dbReference>
<reference evidence="5 6" key="1">
    <citation type="submission" date="2019-08" db="EMBL/GenBank/DDBJ databases">
        <title>Deep-cultivation of Planctomycetes and their phenomic and genomic characterization uncovers novel biology.</title>
        <authorList>
            <person name="Wiegand S."/>
            <person name="Jogler M."/>
            <person name="Boedeker C."/>
            <person name="Pinto D."/>
            <person name="Vollmers J."/>
            <person name="Rivas-Marin E."/>
            <person name="Kohn T."/>
            <person name="Peeters S.H."/>
            <person name="Heuer A."/>
            <person name="Rast P."/>
            <person name="Oberbeckmann S."/>
            <person name="Bunk B."/>
            <person name="Jeske O."/>
            <person name="Meyerdierks A."/>
            <person name="Storesund J.E."/>
            <person name="Kallscheuer N."/>
            <person name="Luecker S."/>
            <person name="Lage O.M."/>
            <person name="Pohl T."/>
            <person name="Merkel B.J."/>
            <person name="Hornburger P."/>
            <person name="Mueller R.-W."/>
            <person name="Bruemmer F."/>
            <person name="Labrenz M."/>
            <person name="Spormann A.M."/>
            <person name="Op Den Camp H."/>
            <person name="Overmann J."/>
            <person name="Amann R."/>
            <person name="Jetten M.S.M."/>
            <person name="Mascher T."/>
            <person name="Medema M.H."/>
            <person name="Devos D.P."/>
            <person name="Kaster A.-K."/>
            <person name="Ovreas L."/>
            <person name="Rohde M."/>
            <person name="Galperin M.Y."/>
            <person name="Jogler C."/>
        </authorList>
    </citation>
    <scope>NUCLEOTIDE SEQUENCE [LARGE SCALE GENOMIC DNA]</scope>
    <source>
        <strain evidence="5 6">LF1</strain>
    </source>
</reference>
<organism evidence="5 6">
    <name type="scientific">Rubripirellula obstinata</name>
    <dbReference type="NCBI Taxonomy" id="406547"/>
    <lineage>
        <taxon>Bacteria</taxon>
        <taxon>Pseudomonadati</taxon>
        <taxon>Planctomycetota</taxon>
        <taxon>Planctomycetia</taxon>
        <taxon>Pirellulales</taxon>
        <taxon>Pirellulaceae</taxon>
        <taxon>Rubripirellula</taxon>
    </lineage>
</organism>
<evidence type="ECO:0000256" key="2">
    <source>
        <dbReference type="SAM" id="MobiDB-lite"/>
    </source>
</evidence>
<dbReference type="Pfam" id="PF02397">
    <property type="entry name" value="Bac_transf"/>
    <property type="match status" value="1"/>
</dbReference>
<evidence type="ECO:0000313" key="6">
    <source>
        <dbReference type="Proteomes" id="UP000322699"/>
    </source>
</evidence>
<feature type="compositionally biased region" description="Basic and acidic residues" evidence="2">
    <location>
        <begin position="148"/>
        <end position="161"/>
    </location>
</feature>
<dbReference type="RefSeq" id="WP_235033264.1">
    <property type="nucleotide sequence ID" value="NZ_LWSK01000006.1"/>
</dbReference>
<dbReference type="AlphaFoldDB" id="A0A5B1CHM2"/>
<accession>A0A5B1CHM2</accession>
<dbReference type="PANTHER" id="PTHR30576:SF10">
    <property type="entry name" value="SLL5057 PROTEIN"/>
    <property type="match status" value="1"/>
</dbReference>
<gene>
    <name evidence="5" type="primary">epsL</name>
    <name evidence="5" type="ORF">LF1_22480</name>
</gene>
<dbReference type="EC" id="2.-.-.-" evidence="5"/>
<sequence>MLGALIPYWTDRLKVNGVRDPLLLTAGQLNREVARERLRATRRAMPFCVITIDVKSVQRRRRQTRLLIRLLHRNLRMTDQKAFLGGSRFAILLVDTPEMGGRTVIDRLTGLAAVKGLKVTMKLQVHDPNGFNDSPDDDDSNNGGNRVDPGHKNDGRRRGDDVEVRWLPVNGEVQVSSEDALVPQPKYRMAVKRTLDIVGSSVGLVVLSPVLVAAIVAIRRGDGQPAMFKQTREGKGGKPFTIYKLRTMVVDAEKSQAALREQSHRDGPAFKISHDPRVTPIGHLLRKTCVDELPQLLNVLRGEMSLVGPRPLPWHESRACDAWHRRRLDVRPGMTCYWQVNKSSVTTFDDWMRLDLRYLDQFNVFEDLKLIAKTVTVPMLGRGSE</sequence>
<comment type="similarity">
    <text evidence="1">Belongs to the bacterial sugar transferase family.</text>
</comment>
<keyword evidence="3" id="KW-0812">Transmembrane</keyword>